<comment type="function">
    <text evidence="6">Catalyzes the reduction of dTDP-6-deoxy-L-lyxo-4-hexulose to yield dTDP-L-rhamnose.</text>
</comment>
<organism evidence="8 9">
    <name type="scientific">Luteolibacter ambystomatis</name>
    <dbReference type="NCBI Taxonomy" id="2824561"/>
    <lineage>
        <taxon>Bacteria</taxon>
        <taxon>Pseudomonadati</taxon>
        <taxon>Verrucomicrobiota</taxon>
        <taxon>Verrucomicrobiia</taxon>
        <taxon>Verrucomicrobiales</taxon>
        <taxon>Verrucomicrobiaceae</taxon>
        <taxon>Luteolibacter</taxon>
    </lineage>
</organism>
<protein>
    <recommendedName>
        <fullName evidence="4 6">dTDP-4-dehydrorhamnose reductase</fullName>
        <ecNumber evidence="3 6">1.1.1.133</ecNumber>
    </recommendedName>
</protein>
<evidence type="ECO:0000256" key="2">
    <source>
        <dbReference type="ARBA" id="ARBA00010944"/>
    </source>
</evidence>
<dbReference type="KEGG" id="lamb:KBB96_14230"/>
<dbReference type="AlphaFoldDB" id="A0A975G764"/>
<dbReference type="PANTHER" id="PTHR10491:SF4">
    <property type="entry name" value="METHIONINE ADENOSYLTRANSFERASE 2 SUBUNIT BETA"/>
    <property type="match status" value="1"/>
</dbReference>
<dbReference type="EC" id="1.1.1.133" evidence="3 6"/>
<reference evidence="8" key="1">
    <citation type="submission" date="2021-04" db="EMBL/GenBank/DDBJ databases">
        <title>Luteolibacter sp. 32A isolated from the skin of an Anderson's salamander (Ambystoma andersonii).</title>
        <authorList>
            <person name="Spergser J."/>
            <person name="Busse H.-J."/>
        </authorList>
    </citation>
    <scope>NUCLEOTIDE SEQUENCE</scope>
    <source>
        <strain evidence="8">32A</strain>
    </source>
</reference>
<comment type="pathway">
    <text evidence="1 6">Carbohydrate biosynthesis; dTDP-L-rhamnose biosynthesis.</text>
</comment>
<dbReference type="InterPro" id="IPR005913">
    <property type="entry name" value="dTDP_dehydrorham_reduct"/>
</dbReference>
<keyword evidence="6" id="KW-0521">NADP</keyword>
<dbReference type="InterPro" id="IPR036291">
    <property type="entry name" value="NAD(P)-bd_dom_sf"/>
</dbReference>
<gene>
    <name evidence="8" type="ORF">KBB96_14230</name>
</gene>
<dbReference type="SUPFAM" id="SSF51735">
    <property type="entry name" value="NAD(P)-binding Rossmann-fold domains"/>
    <property type="match status" value="1"/>
</dbReference>
<evidence type="ECO:0000259" key="7">
    <source>
        <dbReference type="Pfam" id="PF04321"/>
    </source>
</evidence>
<keyword evidence="6" id="KW-0560">Oxidoreductase</keyword>
<sequence length="313" mass="34323">MDDYRGKAAGSASAGWHGHAGTAWLPVVKVAVTGTTGRVGAALARYFQQDHEVIGLPRREFDLADPARMAAALEGLDCDVFLNPAGLTGLEASEDDPVLAHRLNAEAPGELVEWAQHRGVHFIHFSTDYVFSGEEPGLRTEEDEPRPLSVYGRTKREGELAVLVHPGACVVRVSWVFGPEKPSFTDSIMRAALEGRPVSAIGDKWSLPTFTRDLSEWVGDLVKNRTEGVIHACQSGEPASWHDMAEVIVDELVRQGRLSSKPVIEATMLDSVAAFRAPRPRHTAMATNKLAALLDRPTRAWQDALREYVRECR</sequence>
<dbReference type="Pfam" id="PF04321">
    <property type="entry name" value="RmlD_sub_bind"/>
    <property type="match status" value="1"/>
</dbReference>
<dbReference type="GO" id="GO:0008831">
    <property type="term" value="F:dTDP-4-dehydrorhamnose reductase activity"/>
    <property type="evidence" value="ECO:0007669"/>
    <property type="project" value="UniProtKB-EC"/>
</dbReference>
<evidence type="ECO:0000313" key="8">
    <source>
        <dbReference type="EMBL" id="QUE50021.1"/>
    </source>
</evidence>
<name>A0A975G764_9BACT</name>
<feature type="domain" description="RmlD-like substrate binding" evidence="7">
    <location>
        <begin position="29"/>
        <end position="311"/>
    </location>
</feature>
<dbReference type="EMBL" id="CP073100">
    <property type="protein sequence ID" value="QUE50021.1"/>
    <property type="molecule type" value="Genomic_DNA"/>
</dbReference>
<dbReference type="InterPro" id="IPR029903">
    <property type="entry name" value="RmlD-like-bd"/>
</dbReference>
<dbReference type="CDD" id="cd05254">
    <property type="entry name" value="dTDP_HR_like_SDR_e"/>
    <property type="match status" value="1"/>
</dbReference>
<comment type="similarity">
    <text evidence="2 6">Belongs to the dTDP-4-dehydrorhamnose reductase family.</text>
</comment>
<dbReference type="Gene3D" id="3.40.50.720">
    <property type="entry name" value="NAD(P)-binding Rossmann-like Domain"/>
    <property type="match status" value="1"/>
</dbReference>
<dbReference type="Gene3D" id="3.90.25.10">
    <property type="entry name" value="UDP-galactose 4-epimerase, domain 1"/>
    <property type="match status" value="1"/>
</dbReference>
<evidence type="ECO:0000256" key="5">
    <source>
        <dbReference type="ARBA" id="ARBA00048200"/>
    </source>
</evidence>
<evidence type="ECO:0000256" key="3">
    <source>
        <dbReference type="ARBA" id="ARBA00012929"/>
    </source>
</evidence>
<dbReference type="PANTHER" id="PTHR10491">
    <property type="entry name" value="DTDP-4-DEHYDRORHAMNOSE REDUCTASE"/>
    <property type="match status" value="1"/>
</dbReference>
<evidence type="ECO:0000256" key="6">
    <source>
        <dbReference type="RuleBase" id="RU364082"/>
    </source>
</evidence>
<comment type="catalytic activity">
    <reaction evidence="5">
        <text>dTDP-beta-L-rhamnose + NADP(+) = dTDP-4-dehydro-beta-L-rhamnose + NADPH + H(+)</text>
        <dbReference type="Rhea" id="RHEA:21796"/>
        <dbReference type="ChEBI" id="CHEBI:15378"/>
        <dbReference type="ChEBI" id="CHEBI:57510"/>
        <dbReference type="ChEBI" id="CHEBI:57783"/>
        <dbReference type="ChEBI" id="CHEBI:58349"/>
        <dbReference type="ChEBI" id="CHEBI:62830"/>
        <dbReference type="EC" id="1.1.1.133"/>
    </reaction>
</comment>
<evidence type="ECO:0000313" key="9">
    <source>
        <dbReference type="Proteomes" id="UP000676169"/>
    </source>
</evidence>
<proteinExistence type="inferred from homology"/>
<accession>A0A975G764</accession>
<dbReference type="Proteomes" id="UP000676169">
    <property type="component" value="Chromosome"/>
</dbReference>
<evidence type="ECO:0000256" key="4">
    <source>
        <dbReference type="ARBA" id="ARBA00017099"/>
    </source>
</evidence>
<keyword evidence="9" id="KW-1185">Reference proteome</keyword>
<dbReference type="RefSeq" id="WP_211630110.1">
    <property type="nucleotide sequence ID" value="NZ_CP073100.1"/>
</dbReference>
<evidence type="ECO:0000256" key="1">
    <source>
        <dbReference type="ARBA" id="ARBA00004781"/>
    </source>
</evidence>